<keyword evidence="1" id="KW-0479">Metal-binding</keyword>
<evidence type="ECO:0000256" key="1">
    <source>
        <dbReference type="ARBA" id="ARBA00022723"/>
    </source>
</evidence>
<evidence type="ECO:0000259" key="6">
    <source>
        <dbReference type="Pfam" id="PF23121"/>
    </source>
</evidence>
<dbReference type="Pfam" id="PF23121">
    <property type="entry name" value="SPOC_AIPP2"/>
    <property type="match status" value="1"/>
</dbReference>
<organism evidence="7 8">
    <name type="scientific">Vitis vinifera</name>
    <name type="common">Grape</name>
    <dbReference type="NCBI Taxonomy" id="29760"/>
    <lineage>
        <taxon>Eukaryota</taxon>
        <taxon>Viridiplantae</taxon>
        <taxon>Streptophyta</taxon>
        <taxon>Embryophyta</taxon>
        <taxon>Tracheophyta</taxon>
        <taxon>Spermatophyta</taxon>
        <taxon>Magnoliopsida</taxon>
        <taxon>eudicotyledons</taxon>
        <taxon>Gunneridae</taxon>
        <taxon>Pentapetalae</taxon>
        <taxon>rosids</taxon>
        <taxon>Vitales</taxon>
        <taxon>Vitaceae</taxon>
        <taxon>Viteae</taxon>
        <taxon>Vitis</taxon>
    </lineage>
</organism>
<keyword evidence="5" id="KW-0804">Transcription</keyword>
<reference evidence="7 8" key="1">
    <citation type="journal article" date="2023" name="Hortic Res">
        <title>The complete reference genome for grapevine (Vitis vinifera L.) genetics and breeding.</title>
        <authorList>
            <person name="Shi X."/>
            <person name="Cao S."/>
            <person name="Wang X."/>
            <person name="Huang S."/>
            <person name="Wang Y."/>
            <person name="Liu Z."/>
            <person name="Liu W."/>
            <person name="Leng X."/>
            <person name="Peng Y."/>
            <person name="Wang N."/>
            <person name="Wang Y."/>
            <person name="Ma Z."/>
            <person name="Xu X."/>
            <person name="Zhang F."/>
            <person name="Xue H."/>
            <person name="Zhong H."/>
            <person name="Wang Y."/>
            <person name="Zhang K."/>
            <person name="Velt A."/>
            <person name="Avia K."/>
            <person name="Holtgrawe D."/>
            <person name="Grimplet J."/>
            <person name="Matus J.T."/>
            <person name="Ware D."/>
            <person name="Wu X."/>
            <person name="Wang H."/>
            <person name="Liu C."/>
            <person name="Fang Y."/>
            <person name="Rustenholz C."/>
            <person name="Cheng Z."/>
            <person name="Xiao H."/>
            <person name="Zhou Y."/>
        </authorList>
    </citation>
    <scope>NUCLEOTIDE SEQUENCE [LARGE SCALE GENOMIC DNA]</scope>
    <source>
        <strain evidence="8">cv. Pinot noir / PN40024</strain>
        <tissue evidence="7">Leaf</tissue>
    </source>
</reference>
<dbReference type="InterPro" id="IPR056280">
    <property type="entry name" value="AIPP2-like_SPOC"/>
</dbReference>
<dbReference type="PANTHER" id="PTHR33304">
    <property type="match status" value="1"/>
</dbReference>
<protein>
    <recommendedName>
        <fullName evidence="6">AIPP2-like SPOC-like domain-containing protein</fullName>
    </recommendedName>
</protein>
<evidence type="ECO:0000313" key="8">
    <source>
        <dbReference type="Proteomes" id="UP001227230"/>
    </source>
</evidence>
<keyword evidence="3" id="KW-0862">Zinc</keyword>
<dbReference type="EMBL" id="CP126651">
    <property type="protein sequence ID" value="WJZ86445.1"/>
    <property type="molecule type" value="Genomic_DNA"/>
</dbReference>
<evidence type="ECO:0000256" key="3">
    <source>
        <dbReference type="ARBA" id="ARBA00022833"/>
    </source>
</evidence>
<dbReference type="InterPro" id="IPR011011">
    <property type="entry name" value="Znf_FYVE_PHD"/>
</dbReference>
<dbReference type="Proteomes" id="UP001227230">
    <property type="component" value="Chromosome 4"/>
</dbReference>
<sequence>MVVCQTCGDEGKLKLLAYCSQCQVSANHWYCLEKMPKTREEKVTWICEECSKVSPNICRKSERIRLRVEQATKAKIDKKKRKGMKFIATKAQVLLDENKANQLRSDLSLPNKEIGNHNYFNETHGNQGHIRRRRLVLQEDENGFDEESKSVKASQLGFNDHDNKLIIDDSYFLNNEMGNHYFFNGIPKKEFRKPKNRLTVQDKGHPDKGVYDGMLNITYTLPFMESHNNIFAQPTIHPIWRGCFSIKNEKHEIIIRLVAHLSSKACPNVFYVASTLQPTINVQILPKFDTWPSSFQMSPPTDGDIGLYFFPQHERYYFLAFS</sequence>
<keyword evidence="2" id="KW-0863">Zinc-finger</keyword>
<gene>
    <name evidence="7" type="ORF">VitviT2T_005899</name>
</gene>
<dbReference type="PANTHER" id="PTHR33304:SF49">
    <property type="entry name" value="OS12G0161500 PROTEIN"/>
    <property type="match status" value="1"/>
</dbReference>
<evidence type="ECO:0000313" key="7">
    <source>
        <dbReference type="EMBL" id="WJZ86445.1"/>
    </source>
</evidence>
<keyword evidence="4" id="KW-0805">Transcription regulation</keyword>
<name>A0ABY9BUB4_VITVI</name>
<proteinExistence type="predicted"/>
<accession>A0ABY9BUB4</accession>
<dbReference type="InterPro" id="IPR049914">
    <property type="entry name" value="PHD1-3/5-6"/>
</dbReference>
<evidence type="ECO:0000256" key="4">
    <source>
        <dbReference type="ARBA" id="ARBA00023015"/>
    </source>
</evidence>
<evidence type="ECO:0000256" key="5">
    <source>
        <dbReference type="ARBA" id="ARBA00023163"/>
    </source>
</evidence>
<keyword evidence="8" id="KW-1185">Reference proteome</keyword>
<feature type="domain" description="AIPP2-like SPOC-like" evidence="6">
    <location>
        <begin position="240"/>
        <end position="316"/>
    </location>
</feature>
<evidence type="ECO:0000256" key="2">
    <source>
        <dbReference type="ARBA" id="ARBA00022771"/>
    </source>
</evidence>
<dbReference type="Gene3D" id="3.30.40.10">
    <property type="entry name" value="Zinc/RING finger domain, C3HC4 (zinc finger)"/>
    <property type="match status" value="1"/>
</dbReference>
<dbReference type="SUPFAM" id="SSF57903">
    <property type="entry name" value="FYVE/PHD zinc finger"/>
    <property type="match status" value="1"/>
</dbReference>
<dbReference type="InterPro" id="IPR013083">
    <property type="entry name" value="Znf_RING/FYVE/PHD"/>
</dbReference>